<dbReference type="Pfam" id="PF00622">
    <property type="entry name" value="SPRY"/>
    <property type="match status" value="2"/>
</dbReference>
<dbReference type="PANTHER" id="PTHR12864">
    <property type="entry name" value="RAN BINDING PROTEIN 9-RELATED"/>
    <property type="match status" value="1"/>
</dbReference>
<feature type="compositionally biased region" description="Basic and acidic residues" evidence="1">
    <location>
        <begin position="9"/>
        <end position="19"/>
    </location>
</feature>
<dbReference type="AlphaFoldDB" id="A0A183BXH2"/>
<dbReference type="Proteomes" id="UP000050741">
    <property type="component" value="Unassembled WGS sequence"/>
</dbReference>
<dbReference type="InterPro" id="IPR001870">
    <property type="entry name" value="B30.2/SPRY"/>
</dbReference>
<feature type="domain" description="B30.2/SPRY" evidence="2">
    <location>
        <begin position="332"/>
        <end position="521"/>
    </location>
</feature>
<evidence type="ECO:0000259" key="2">
    <source>
        <dbReference type="PROSITE" id="PS50188"/>
    </source>
</evidence>
<feature type="domain" description="B30.2/SPRY" evidence="2">
    <location>
        <begin position="121"/>
        <end position="332"/>
    </location>
</feature>
<dbReference type="InterPro" id="IPR003877">
    <property type="entry name" value="SPRY_dom"/>
</dbReference>
<dbReference type="InterPro" id="IPR050618">
    <property type="entry name" value="Ubq-SigPath_Reg"/>
</dbReference>
<dbReference type="CDD" id="cd12885">
    <property type="entry name" value="SPRY_RanBP_like"/>
    <property type="match status" value="2"/>
</dbReference>
<dbReference type="Gene3D" id="2.60.120.920">
    <property type="match status" value="2"/>
</dbReference>
<accession>A0A183BXH2</accession>
<protein>
    <submittedName>
        <fullName evidence="4">B30.2/SPRY domain-containing protein</fullName>
    </submittedName>
</protein>
<dbReference type="SUPFAM" id="SSF49899">
    <property type="entry name" value="Concanavalin A-like lectins/glucanases"/>
    <property type="match status" value="2"/>
</dbReference>
<reference evidence="4" key="2">
    <citation type="submission" date="2016-06" db="UniProtKB">
        <authorList>
            <consortium name="WormBaseParasite"/>
        </authorList>
    </citation>
    <scope>IDENTIFICATION</scope>
</reference>
<evidence type="ECO:0000313" key="4">
    <source>
        <dbReference type="WBParaSite" id="GPLIN_000531100"/>
    </source>
</evidence>
<dbReference type="SMART" id="SM00449">
    <property type="entry name" value="SPRY"/>
    <property type="match status" value="2"/>
</dbReference>
<reference evidence="3" key="1">
    <citation type="submission" date="2014-05" db="EMBL/GenBank/DDBJ databases">
        <title>The genome and life-stage specific transcriptomes of Globodera pallida elucidate key aspects of plant parasitism by a cyst nematode.</title>
        <authorList>
            <person name="Cotton J.A."/>
            <person name="Lilley C.J."/>
            <person name="Jones L.M."/>
            <person name="Kikuchi T."/>
            <person name="Reid A.J."/>
            <person name="Thorpe P."/>
            <person name="Tsai I.J."/>
            <person name="Beasley H."/>
            <person name="Blok V."/>
            <person name="Cock P.J.A."/>
            <person name="Van den Akker S.E."/>
            <person name="Holroyd N."/>
            <person name="Hunt M."/>
            <person name="Mantelin S."/>
            <person name="Naghra H."/>
            <person name="Pain A."/>
            <person name="Palomares-Rius J.E."/>
            <person name="Zarowiecki M."/>
            <person name="Berriman M."/>
            <person name="Jones J.T."/>
            <person name="Urwin P.E."/>
        </authorList>
    </citation>
    <scope>NUCLEOTIDE SEQUENCE [LARGE SCALE GENOMIC DNA]</scope>
    <source>
        <strain evidence="3">Lindley</strain>
    </source>
</reference>
<dbReference type="WBParaSite" id="GPLIN_000531100">
    <property type="protein sequence ID" value="GPLIN_000531100"/>
    <property type="gene ID" value="GPLIN_000531100"/>
</dbReference>
<dbReference type="InterPro" id="IPR013320">
    <property type="entry name" value="ConA-like_dom_sf"/>
</dbReference>
<proteinExistence type="predicted"/>
<sequence length="528" mass="59183">MSISSESIDQDKTTDHDQENLEGQQTAELKVQPVIPPTSSCVSFDLLPFDGDAADTPGKVAEHEGGNESASVDHLSLSSTELHEKKDVMANFQLQRRRRLPLELQCEMISAMPFQYGRRMLLLCNPIAKNCIALVRKQKKNRWDPTACYYKLALSEPDRLVVQKNGEANWEWSSVVAEKSVYKTPYFEVKILEKTGNIVIGLATKQMPLDNPVGAHEGTYGYSGCRNFWGHEVDGCSHFNGRPYIEGKHPFGDVVGCGVNLKNGKIIYTRNGQRLGGNESASVDHLSLSSTELHEKKDVMANFQLQRRRRLPLELQCEMISAMPFQYGRRMLLLCNPIAKNCIALVRKQKKNRWDPTACYYKLALSEPDRLVVQKNGEANWEWSSVVAEKSVYKTPYFEVKILEKTGNIVIGLATKQMPLDNPVGAHEGTYGYSGCRNFWGHEVDGCSHFNGRPYIEGKHPFGDVVGCGVNLKNGKIIYTRNGQRLDTANLFVSFAVDLFPCVSLAMPGTKIEANFGPDFKYNIADEI</sequence>
<keyword evidence="3" id="KW-1185">Reference proteome</keyword>
<dbReference type="InterPro" id="IPR043136">
    <property type="entry name" value="B30.2/SPRY_sf"/>
</dbReference>
<organism evidence="3 4">
    <name type="scientific">Globodera pallida</name>
    <name type="common">Potato cyst nematode worm</name>
    <name type="synonym">Heterodera pallida</name>
    <dbReference type="NCBI Taxonomy" id="36090"/>
    <lineage>
        <taxon>Eukaryota</taxon>
        <taxon>Metazoa</taxon>
        <taxon>Ecdysozoa</taxon>
        <taxon>Nematoda</taxon>
        <taxon>Chromadorea</taxon>
        <taxon>Rhabditida</taxon>
        <taxon>Tylenchina</taxon>
        <taxon>Tylenchomorpha</taxon>
        <taxon>Tylenchoidea</taxon>
        <taxon>Heteroderidae</taxon>
        <taxon>Heteroderinae</taxon>
        <taxon>Globodera</taxon>
    </lineage>
</organism>
<feature type="region of interest" description="Disordered" evidence="1">
    <location>
        <begin position="1"/>
        <end position="32"/>
    </location>
</feature>
<evidence type="ECO:0000256" key="1">
    <source>
        <dbReference type="SAM" id="MobiDB-lite"/>
    </source>
</evidence>
<dbReference type="PROSITE" id="PS50188">
    <property type="entry name" value="B302_SPRY"/>
    <property type="match status" value="2"/>
</dbReference>
<dbReference type="InterPro" id="IPR044736">
    <property type="entry name" value="Gid1/RanBPM/SPLA_SPRY"/>
</dbReference>
<evidence type="ECO:0000313" key="3">
    <source>
        <dbReference type="Proteomes" id="UP000050741"/>
    </source>
</evidence>
<name>A0A183BXH2_GLOPA</name>